<feature type="signal peptide" evidence="3">
    <location>
        <begin position="1"/>
        <end position="26"/>
    </location>
</feature>
<feature type="transmembrane region" description="Helical" evidence="2">
    <location>
        <begin position="342"/>
        <end position="361"/>
    </location>
</feature>
<sequence length="471" mass="52649">MRATSINVAFWLVWLLLAVFFYFNSFDDPSSIFFNADKAYVQRYSAVRATEADDFLGRLALQRNTSLPQDSGSGDGGAGSEFLCIGIPSVNRTTEFFLAHTVATLVDTLTPDERASVHIIVLLADRSPETHFAYGQPWLEALADEVLVYDVPSANASEDDGPDPDRRRRDNTPSDGIEVEASRNSTVYHKIPFDVAGVPRGESRVENMRMDHSVLVETCRRRGTPYFALVEDDVVASRDWLPRLRRGLSRVESESGRTGRDWIYLRLFYSELFMGWNSEEWLAYCQSVFFVYAVVLVAFLVLRRRSLPSFLLRRNLGNAAAAGGGSGGGGSTKPRLLADGHLAALLFGLWMPASILLFFMAGRVTLNRMSPFPPPAGVREMPRYGCCAQGLVFPQKQLEGFQRLLRDPPYRFAGDQILEGYAGQHGFSKWALDPSVLQHVGRKESSEGPHKAEVWNFSFERLGGPKRDLKE</sequence>
<name>A0ABR3Y144_9PEZI</name>
<organism evidence="4 5">
    <name type="scientific">Phialemonium thermophilum</name>
    <dbReference type="NCBI Taxonomy" id="223376"/>
    <lineage>
        <taxon>Eukaryota</taxon>
        <taxon>Fungi</taxon>
        <taxon>Dikarya</taxon>
        <taxon>Ascomycota</taxon>
        <taxon>Pezizomycotina</taxon>
        <taxon>Sordariomycetes</taxon>
        <taxon>Sordariomycetidae</taxon>
        <taxon>Cephalothecales</taxon>
        <taxon>Cephalothecaceae</taxon>
        <taxon>Phialemonium</taxon>
    </lineage>
</organism>
<comment type="caution">
    <text evidence="4">The sequence shown here is derived from an EMBL/GenBank/DDBJ whole genome shotgun (WGS) entry which is preliminary data.</text>
</comment>
<feature type="compositionally biased region" description="Basic and acidic residues" evidence="1">
    <location>
        <begin position="163"/>
        <end position="172"/>
    </location>
</feature>
<protein>
    <submittedName>
        <fullName evidence="4">Uncharacterized protein</fullName>
    </submittedName>
</protein>
<evidence type="ECO:0000256" key="3">
    <source>
        <dbReference type="SAM" id="SignalP"/>
    </source>
</evidence>
<evidence type="ECO:0000313" key="5">
    <source>
        <dbReference type="Proteomes" id="UP001586593"/>
    </source>
</evidence>
<feature type="region of interest" description="Disordered" evidence="1">
    <location>
        <begin position="153"/>
        <end position="178"/>
    </location>
</feature>
<evidence type="ECO:0000256" key="1">
    <source>
        <dbReference type="SAM" id="MobiDB-lite"/>
    </source>
</evidence>
<gene>
    <name evidence="4" type="ORF">VTK73DRAFT_3541</name>
</gene>
<keyword evidence="5" id="KW-1185">Reference proteome</keyword>
<keyword evidence="2" id="KW-0812">Transmembrane</keyword>
<dbReference type="PANTHER" id="PTHR31410">
    <property type="entry name" value="TRANSMEMBRANE PROTEIN 246"/>
    <property type="match status" value="1"/>
</dbReference>
<accession>A0ABR3Y144</accession>
<keyword evidence="3" id="KW-0732">Signal</keyword>
<reference evidence="4 5" key="1">
    <citation type="journal article" date="2024" name="Commun. Biol.">
        <title>Comparative genomic analysis of thermophilic fungi reveals convergent evolutionary adaptations and gene losses.</title>
        <authorList>
            <person name="Steindorff A.S."/>
            <person name="Aguilar-Pontes M.V."/>
            <person name="Robinson A.J."/>
            <person name="Andreopoulos B."/>
            <person name="LaButti K."/>
            <person name="Kuo A."/>
            <person name="Mondo S."/>
            <person name="Riley R."/>
            <person name="Otillar R."/>
            <person name="Haridas S."/>
            <person name="Lipzen A."/>
            <person name="Grimwood J."/>
            <person name="Schmutz J."/>
            <person name="Clum A."/>
            <person name="Reid I.D."/>
            <person name="Moisan M.C."/>
            <person name="Butler G."/>
            <person name="Nguyen T.T.M."/>
            <person name="Dewar K."/>
            <person name="Conant G."/>
            <person name="Drula E."/>
            <person name="Henrissat B."/>
            <person name="Hansel C."/>
            <person name="Singer S."/>
            <person name="Hutchinson M.I."/>
            <person name="de Vries R.P."/>
            <person name="Natvig D.O."/>
            <person name="Powell A.J."/>
            <person name="Tsang A."/>
            <person name="Grigoriev I.V."/>
        </authorList>
    </citation>
    <scope>NUCLEOTIDE SEQUENCE [LARGE SCALE GENOMIC DNA]</scope>
    <source>
        <strain evidence="4 5">ATCC 24622</strain>
    </source>
</reference>
<dbReference type="CDD" id="cd22189">
    <property type="entry name" value="PGAP4-like_fungal"/>
    <property type="match status" value="1"/>
</dbReference>
<proteinExistence type="predicted"/>
<dbReference type="Proteomes" id="UP001586593">
    <property type="component" value="Unassembled WGS sequence"/>
</dbReference>
<dbReference type="EMBL" id="JAZHXJ010000021">
    <property type="protein sequence ID" value="KAL1881479.1"/>
    <property type="molecule type" value="Genomic_DNA"/>
</dbReference>
<feature type="transmembrane region" description="Helical" evidence="2">
    <location>
        <begin position="281"/>
        <end position="302"/>
    </location>
</feature>
<evidence type="ECO:0000313" key="4">
    <source>
        <dbReference type="EMBL" id="KAL1881479.1"/>
    </source>
</evidence>
<keyword evidence="2" id="KW-0472">Membrane</keyword>
<dbReference type="PANTHER" id="PTHR31410:SF1">
    <property type="entry name" value="POST-GPI ATTACHMENT TO PROTEINS FACTOR 4"/>
    <property type="match status" value="1"/>
</dbReference>
<evidence type="ECO:0000256" key="2">
    <source>
        <dbReference type="SAM" id="Phobius"/>
    </source>
</evidence>
<feature type="chain" id="PRO_5047444000" evidence="3">
    <location>
        <begin position="27"/>
        <end position="471"/>
    </location>
</feature>
<dbReference type="InterPro" id="IPR029675">
    <property type="entry name" value="PGAP4"/>
</dbReference>
<keyword evidence="2" id="KW-1133">Transmembrane helix</keyword>